<evidence type="ECO:0000313" key="3">
    <source>
        <dbReference type="Proteomes" id="UP001217089"/>
    </source>
</evidence>
<evidence type="ECO:0000313" key="2">
    <source>
        <dbReference type="EMBL" id="KAJ8306023.1"/>
    </source>
</evidence>
<protein>
    <submittedName>
        <fullName evidence="2">Uncharacterized protein</fullName>
    </submittedName>
</protein>
<name>A0ABQ9EL91_TEGGR</name>
<keyword evidence="3" id="KW-1185">Reference proteome</keyword>
<feature type="coiled-coil region" evidence="1">
    <location>
        <begin position="2"/>
        <end position="29"/>
    </location>
</feature>
<comment type="caution">
    <text evidence="2">The sequence shown here is derived from an EMBL/GenBank/DDBJ whole genome shotgun (WGS) entry which is preliminary data.</text>
</comment>
<gene>
    <name evidence="2" type="ORF">KUTeg_016568</name>
</gene>
<feature type="coiled-coil region" evidence="1">
    <location>
        <begin position="55"/>
        <end position="89"/>
    </location>
</feature>
<dbReference type="EMBL" id="JARBDR010000813">
    <property type="protein sequence ID" value="KAJ8306023.1"/>
    <property type="molecule type" value="Genomic_DNA"/>
</dbReference>
<proteinExistence type="predicted"/>
<reference evidence="2 3" key="1">
    <citation type="submission" date="2022-12" db="EMBL/GenBank/DDBJ databases">
        <title>Chromosome-level genome of Tegillarca granosa.</title>
        <authorList>
            <person name="Kim J."/>
        </authorList>
    </citation>
    <scope>NUCLEOTIDE SEQUENCE [LARGE SCALE GENOMIC DNA]</scope>
    <source>
        <strain evidence="2">Teg-2019</strain>
        <tissue evidence="2">Adductor muscle</tissue>
    </source>
</reference>
<organism evidence="2 3">
    <name type="scientific">Tegillarca granosa</name>
    <name type="common">Malaysian cockle</name>
    <name type="synonym">Anadara granosa</name>
    <dbReference type="NCBI Taxonomy" id="220873"/>
    <lineage>
        <taxon>Eukaryota</taxon>
        <taxon>Metazoa</taxon>
        <taxon>Spiralia</taxon>
        <taxon>Lophotrochozoa</taxon>
        <taxon>Mollusca</taxon>
        <taxon>Bivalvia</taxon>
        <taxon>Autobranchia</taxon>
        <taxon>Pteriomorphia</taxon>
        <taxon>Arcoida</taxon>
        <taxon>Arcoidea</taxon>
        <taxon>Arcidae</taxon>
        <taxon>Tegillarca</taxon>
    </lineage>
</organism>
<sequence>MKHKLEGKIDEAQLEYDTKNKQLSRAYQELNKRINEHDTCVAQGYERLDITLQAIHDQEDEVEILKMETEKAREILSQAKLKLREQQMEGRDAATDEELPGVKVNIRELDDVLLRDVGNKIKDSGRYNTVYTI</sequence>
<keyword evidence="1" id="KW-0175">Coiled coil</keyword>
<dbReference type="Proteomes" id="UP001217089">
    <property type="component" value="Unassembled WGS sequence"/>
</dbReference>
<accession>A0ABQ9EL91</accession>
<evidence type="ECO:0000256" key="1">
    <source>
        <dbReference type="SAM" id="Coils"/>
    </source>
</evidence>